<reference evidence="4" key="1">
    <citation type="journal article" date="2018" name="Nat. Microbiol.">
        <title>Leveraging single-cell genomics to expand the fungal tree of life.</title>
        <authorList>
            <person name="Ahrendt S.R."/>
            <person name="Quandt C.A."/>
            <person name="Ciobanu D."/>
            <person name="Clum A."/>
            <person name="Salamov A."/>
            <person name="Andreopoulos B."/>
            <person name="Cheng J.F."/>
            <person name="Woyke T."/>
            <person name="Pelin A."/>
            <person name="Henrissat B."/>
            <person name="Reynolds N.K."/>
            <person name="Benny G.L."/>
            <person name="Smith M.E."/>
            <person name="James T.Y."/>
            <person name="Grigoriev I.V."/>
        </authorList>
    </citation>
    <scope>NUCLEOTIDE SEQUENCE [LARGE SCALE GENOMIC DNA]</scope>
    <source>
        <strain evidence="4">ATCC 52028</strain>
    </source>
</reference>
<dbReference type="InterPro" id="IPR050300">
    <property type="entry name" value="GDXG_lipolytic_enzyme"/>
</dbReference>
<dbReference type="AlphaFoldDB" id="A0A4P9X796"/>
<dbReference type="Gene3D" id="3.40.50.1820">
    <property type="entry name" value="alpha/beta hydrolase"/>
    <property type="match status" value="2"/>
</dbReference>
<accession>A0A4P9X796</accession>
<dbReference type="PANTHER" id="PTHR48081">
    <property type="entry name" value="AB HYDROLASE SUPERFAMILY PROTEIN C4A8.06C"/>
    <property type="match status" value="1"/>
</dbReference>
<evidence type="ECO:0000256" key="1">
    <source>
        <dbReference type="ARBA" id="ARBA00022801"/>
    </source>
</evidence>
<gene>
    <name evidence="3" type="ORF">CXG81DRAFT_12773</name>
</gene>
<evidence type="ECO:0000313" key="4">
    <source>
        <dbReference type="Proteomes" id="UP000274922"/>
    </source>
</evidence>
<dbReference type="EMBL" id="ML014197">
    <property type="protein sequence ID" value="RKP00811.1"/>
    <property type="molecule type" value="Genomic_DNA"/>
</dbReference>
<proteinExistence type="predicted"/>
<dbReference type="GO" id="GO:0004061">
    <property type="term" value="F:arylformamidase activity"/>
    <property type="evidence" value="ECO:0007669"/>
    <property type="project" value="TreeGrafter"/>
</dbReference>
<organism evidence="3 4">
    <name type="scientific">Caulochytrium protostelioides</name>
    <dbReference type="NCBI Taxonomy" id="1555241"/>
    <lineage>
        <taxon>Eukaryota</taxon>
        <taxon>Fungi</taxon>
        <taxon>Fungi incertae sedis</taxon>
        <taxon>Chytridiomycota</taxon>
        <taxon>Chytridiomycota incertae sedis</taxon>
        <taxon>Chytridiomycetes</taxon>
        <taxon>Caulochytriales</taxon>
        <taxon>Caulochytriaceae</taxon>
        <taxon>Caulochytrium</taxon>
    </lineage>
</organism>
<protein>
    <recommendedName>
        <fullName evidence="2">BD-FAE-like domain-containing protein</fullName>
    </recommendedName>
</protein>
<dbReference type="Pfam" id="PF20434">
    <property type="entry name" value="BD-FAE"/>
    <property type="match status" value="1"/>
</dbReference>
<evidence type="ECO:0000259" key="2">
    <source>
        <dbReference type="Pfam" id="PF20434"/>
    </source>
</evidence>
<sequence>MEPLASDSSASPASPHTRVAAGGRPVIVFVYGGSWSSGDKSLYGLLAMRFVDAGYVVVVPNYALYPHAKLVMLTILQQVAARLEQPPATDAAATHDTAPAKGTGDLLDAVRGAVLLCGVYDIASHYEWECMRGVEEISAMARVMGPDAAAFARHSPLQVLRGLVTRHGPAAVRAPAAGLPKLLLIHSGQDTTVPVAASVALYDCLSRQVATEGCALSICRQLHHAGPIFGLM</sequence>
<dbReference type="Proteomes" id="UP000274922">
    <property type="component" value="Unassembled WGS sequence"/>
</dbReference>
<dbReference type="SUPFAM" id="SSF53474">
    <property type="entry name" value="alpha/beta-Hydrolases"/>
    <property type="match status" value="1"/>
</dbReference>
<feature type="non-terminal residue" evidence="3">
    <location>
        <position position="232"/>
    </location>
</feature>
<name>A0A4P9X796_9FUNG</name>
<dbReference type="PANTHER" id="PTHR48081:SF33">
    <property type="entry name" value="KYNURENINE FORMAMIDASE"/>
    <property type="match status" value="1"/>
</dbReference>
<dbReference type="STRING" id="1555241.A0A4P9X796"/>
<dbReference type="OrthoDB" id="6495301at2759"/>
<keyword evidence="4" id="KW-1185">Reference proteome</keyword>
<feature type="domain" description="BD-FAE-like" evidence="2">
    <location>
        <begin position="23"/>
        <end position="69"/>
    </location>
</feature>
<dbReference type="InterPro" id="IPR029058">
    <property type="entry name" value="AB_hydrolase_fold"/>
</dbReference>
<dbReference type="InterPro" id="IPR049492">
    <property type="entry name" value="BD-FAE-like_dom"/>
</dbReference>
<keyword evidence="1" id="KW-0378">Hydrolase</keyword>
<evidence type="ECO:0000313" key="3">
    <source>
        <dbReference type="EMBL" id="RKP00811.1"/>
    </source>
</evidence>